<keyword evidence="3" id="KW-1185">Reference proteome</keyword>
<sequence length="179" mass="18505">MINPEENGSGSPTSDLKQKISEDIQSASDYAGQAATKISDDAKDAASEQKNVLANKLGGVADALEKVASELESGDQRDIGKLTRNLGTNLRGASRSIEDRSLSEIAGMAEDFGRKQPLAFLSMAAIAGLAASRFLTSSAPKSSASKRDGAVSGQLPVSRAPSTSVAPTSLTTTEGRAYD</sequence>
<accession>A0A6A8ACV4</accession>
<feature type="region of interest" description="Disordered" evidence="1">
    <location>
        <begin position="1"/>
        <end position="46"/>
    </location>
</feature>
<evidence type="ECO:0000313" key="3">
    <source>
        <dbReference type="Proteomes" id="UP000435138"/>
    </source>
</evidence>
<dbReference type="RefSeq" id="WP_153354060.1">
    <property type="nucleotide sequence ID" value="NZ_JAYKOO010000006.1"/>
</dbReference>
<protein>
    <submittedName>
        <fullName evidence="2">Nutrient deprivation-induced protein</fullName>
    </submittedName>
</protein>
<reference evidence="2 3" key="1">
    <citation type="submission" date="2019-11" db="EMBL/GenBank/DDBJ databases">
        <title>Genome analysis of Rhizobacterium cereale a novel genus and species isolated from maize roots in North Spain.</title>
        <authorList>
            <person name="Menendez E."/>
            <person name="Flores-Felix J.D."/>
            <person name="Ramirez-Bahena M.-H."/>
            <person name="Igual J.M."/>
            <person name="Garcia-Fraile P."/>
            <person name="Peix A."/>
            <person name="Velazquez E."/>
        </authorList>
    </citation>
    <scope>NUCLEOTIDE SEQUENCE [LARGE SCALE GENOMIC DNA]</scope>
    <source>
        <strain evidence="2 3">RZME27</strain>
    </source>
</reference>
<feature type="compositionally biased region" description="Polar residues" evidence="1">
    <location>
        <begin position="160"/>
        <end position="179"/>
    </location>
</feature>
<dbReference type="Proteomes" id="UP000435138">
    <property type="component" value="Unassembled WGS sequence"/>
</dbReference>
<name>A0A6A8ACV4_9HYPH</name>
<evidence type="ECO:0000256" key="1">
    <source>
        <dbReference type="SAM" id="MobiDB-lite"/>
    </source>
</evidence>
<feature type="compositionally biased region" description="Polar residues" evidence="1">
    <location>
        <begin position="1"/>
        <end position="15"/>
    </location>
</feature>
<gene>
    <name evidence="2" type="ORF">GAO09_11000</name>
</gene>
<dbReference type="EMBL" id="WIXI01000041">
    <property type="protein sequence ID" value="MQY46571.1"/>
    <property type="molecule type" value="Genomic_DNA"/>
</dbReference>
<feature type="region of interest" description="Disordered" evidence="1">
    <location>
        <begin position="137"/>
        <end position="179"/>
    </location>
</feature>
<dbReference type="AlphaFoldDB" id="A0A6A8ACV4"/>
<organism evidence="2 3">
    <name type="scientific">Endobacterium cereale</name>
    <dbReference type="NCBI Taxonomy" id="2663029"/>
    <lineage>
        <taxon>Bacteria</taxon>
        <taxon>Pseudomonadati</taxon>
        <taxon>Pseudomonadota</taxon>
        <taxon>Alphaproteobacteria</taxon>
        <taxon>Hyphomicrobiales</taxon>
        <taxon>Rhizobiaceae</taxon>
        <taxon>Endobacterium</taxon>
    </lineage>
</organism>
<evidence type="ECO:0000313" key="2">
    <source>
        <dbReference type="EMBL" id="MQY46571.1"/>
    </source>
</evidence>
<comment type="caution">
    <text evidence="2">The sequence shown here is derived from an EMBL/GenBank/DDBJ whole genome shotgun (WGS) entry which is preliminary data.</text>
</comment>
<proteinExistence type="predicted"/>